<dbReference type="PANTHER" id="PTHR42760">
    <property type="entry name" value="SHORT-CHAIN DEHYDROGENASES/REDUCTASES FAMILY MEMBER"/>
    <property type="match status" value="1"/>
</dbReference>
<dbReference type="Pfam" id="PF13561">
    <property type="entry name" value="adh_short_C2"/>
    <property type="match status" value="1"/>
</dbReference>
<keyword evidence="4" id="KW-1185">Reference proteome</keyword>
<evidence type="ECO:0000256" key="1">
    <source>
        <dbReference type="ARBA" id="ARBA00006484"/>
    </source>
</evidence>
<dbReference type="EMBL" id="SSWX01000041">
    <property type="protein sequence ID" value="THJ30664.1"/>
    <property type="molecule type" value="Genomic_DNA"/>
</dbReference>
<reference evidence="3 4" key="1">
    <citation type="submission" date="2019-04" db="EMBL/GenBank/DDBJ databases">
        <title>Lampropedia sp YIM MLB12 draf genome.</title>
        <authorList>
            <person name="Wang Y.-X."/>
        </authorList>
    </citation>
    <scope>NUCLEOTIDE SEQUENCE [LARGE SCALE GENOMIC DNA]</scope>
    <source>
        <strain evidence="3 4">YIM MLB12</strain>
    </source>
</reference>
<comment type="similarity">
    <text evidence="1">Belongs to the short-chain dehydrogenases/reductases (SDR) family.</text>
</comment>
<comment type="caution">
    <text evidence="3">The sequence shown here is derived from an EMBL/GenBank/DDBJ whole genome shotgun (WGS) entry which is preliminary data.</text>
</comment>
<organism evidence="3 4">
    <name type="scientific">Lampropedia aestuarii</name>
    <dbReference type="NCBI Taxonomy" id="2562762"/>
    <lineage>
        <taxon>Bacteria</taxon>
        <taxon>Pseudomonadati</taxon>
        <taxon>Pseudomonadota</taxon>
        <taxon>Betaproteobacteria</taxon>
        <taxon>Burkholderiales</taxon>
        <taxon>Comamonadaceae</taxon>
        <taxon>Lampropedia</taxon>
    </lineage>
</organism>
<protein>
    <submittedName>
        <fullName evidence="3">SDR family oxidoreductase</fullName>
    </submittedName>
</protein>
<dbReference type="Gene3D" id="3.40.50.720">
    <property type="entry name" value="NAD(P)-binding Rossmann-like Domain"/>
    <property type="match status" value="1"/>
</dbReference>
<evidence type="ECO:0000313" key="4">
    <source>
        <dbReference type="Proteomes" id="UP000306236"/>
    </source>
</evidence>
<evidence type="ECO:0000313" key="3">
    <source>
        <dbReference type="EMBL" id="THJ30664.1"/>
    </source>
</evidence>
<proteinExistence type="inferred from homology"/>
<dbReference type="CDD" id="cd05233">
    <property type="entry name" value="SDR_c"/>
    <property type="match status" value="1"/>
</dbReference>
<dbReference type="PRINTS" id="PR00081">
    <property type="entry name" value="GDHRDH"/>
</dbReference>
<dbReference type="InterPro" id="IPR036291">
    <property type="entry name" value="NAD(P)-bd_dom_sf"/>
</dbReference>
<dbReference type="AlphaFoldDB" id="A0A4S5BEG5"/>
<dbReference type="OrthoDB" id="8557335at2"/>
<name>A0A4S5BEG5_9BURK</name>
<dbReference type="GO" id="GO:0016616">
    <property type="term" value="F:oxidoreductase activity, acting on the CH-OH group of donors, NAD or NADP as acceptor"/>
    <property type="evidence" value="ECO:0007669"/>
    <property type="project" value="TreeGrafter"/>
</dbReference>
<dbReference type="PANTHER" id="PTHR42760:SF115">
    <property type="entry name" value="3-OXOACYL-[ACYL-CARRIER-PROTEIN] REDUCTASE FABG"/>
    <property type="match status" value="1"/>
</dbReference>
<accession>A0A4S5BEG5</accession>
<dbReference type="PRINTS" id="PR00080">
    <property type="entry name" value="SDRFAMILY"/>
</dbReference>
<sequence>MLDNPIQLDGKIAVVTGASGGIGRAIVQRLRAQGATVIPTDVQVPVDADALFYQLDVTDTQAIEALAQYVHTTYGRLDIWVNNAGMLARSDALDLDESMWDKTLNINLRASVFGCQAAAQVMKAGGGGALVNLSSYAGLKARPNCIDYASAKAAIHHATKCLSLEFGPHNIRVNAIAPGYIDTPMSAWMHADAAIKAEYLKKTSVGRLGNPDEIALGVLYLVSPMASYVTGHTLVIDGGVMNS</sequence>
<dbReference type="InterPro" id="IPR002347">
    <property type="entry name" value="SDR_fam"/>
</dbReference>
<evidence type="ECO:0000256" key="2">
    <source>
        <dbReference type="ARBA" id="ARBA00023002"/>
    </source>
</evidence>
<dbReference type="NCBIfam" id="NF005559">
    <property type="entry name" value="PRK07231.1"/>
    <property type="match status" value="1"/>
</dbReference>
<keyword evidence="2" id="KW-0560">Oxidoreductase</keyword>
<dbReference type="Proteomes" id="UP000306236">
    <property type="component" value="Unassembled WGS sequence"/>
</dbReference>
<dbReference type="SUPFAM" id="SSF51735">
    <property type="entry name" value="NAD(P)-binding Rossmann-fold domains"/>
    <property type="match status" value="1"/>
</dbReference>
<gene>
    <name evidence="3" type="ORF">E8K88_17610</name>
</gene>
<dbReference type="RefSeq" id="WP_136407980.1">
    <property type="nucleotide sequence ID" value="NZ_SSWX01000041.1"/>
</dbReference>
<dbReference type="FunFam" id="3.40.50.720:FF:000084">
    <property type="entry name" value="Short-chain dehydrogenase reductase"/>
    <property type="match status" value="1"/>
</dbReference>